<keyword evidence="3 11" id="KW-0349">Heme</keyword>
<evidence type="ECO:0000256" key="5">
    <source>
        <dbReference type="ARBA" id="ARBA00022723"/>
    </source>
</evidence>
<evidence type="ECO:0000256" key="2">
    <source>
        <dbReference type="ARBA" id="ARBA00010617"/>
    </source>
</evidence>
<protein>
    <recommendedName>
        <fullName evidence="14">Cytochrome P450</fullName>
    </recommendedName>
</protein>
<sequence length="328" mass="36588">MKKAMSRKGKAPAKKAPVYHSCPIFMFGLGNRQVVYVTKPDVVKHMTTCTSLDFSKPGILTLNGAVWAHQRKILAPELHMGKVKGMINLIVESTTILVNSWKGRVEMEGEVADIKIDEDLRSCSRDVISKGLVWEHLPTKRNGGIWALEKKVHNLILNVVKERKEAAYHGDDLLQMLIDGVKNSDISGDSLESFIRTTSWCLMLLASHPEWQAGVRDEVLQALSDIKLGDMYIPKGVNFWAFVLALQTDPKYGEQTPTSFNSERFVNGIAGACKFPHLYMPFVIGNRMCLGQSLAMVEPKITLALLLSNFSFSLSPKYYATHPLLGLL</sequence>
<keyword evidence="8 11" id="KW-0408">Iron</keyword>
<evidence type="ECO:0000313" key="12">
    <source>
        <dbReference type="EMBL" id="KAJ9707666.1"/>
    </source>
</evidence>
<dbReference type="Pfam" id="PF00067">
    <property type="entry name" value="p450"/>
    <property type="match status" value="2"/>
</dbReference>
<keyword evidence="7" id="KW-0560">Oxidoreductase</keyword>
<reference evidence="12 13" key="1">
    <citation type="journal article" date="2023" name="BMC Biotechnol.">
        <title>Vitis rotundifolia cv Carlos genome sequencing.</title>
        <authorList>
            <person name="Huff M."/>
            <person name="Hulse-Kemp A."/>
            <person name="Scheffler B."/>
            <person name="Youngblood R."/>
            <person name="Simpson S."/>
            <person name="Babiker E."/>
            <person name="Staton M."/>
        </authorList>
    </citation>
    <scope>NUCLEOTIDE SEQUENCE [LARGE SCALE GENOMIC DNA]</scope>
    <source>
        <tissue evidence="12">Leaf</tissue>
    </source>
</reference>
<dbReference type="AlphaFoldDB" id="A0AA39E306"/>
<dbReference type="PANTHER" id="PTHR24282">
    <property type="entry name" value="CYTOCHROME P450 FAMILY MEMBER"/>
    <property type="match status" value="1"/>
</dbReference>
<evidence type="ECO:0000256" key="7">
    <source>
        <dbReference type="ARBA" id="ARBA00023002"/>
    </source>
</evidence>
<dbReference type="Proteomes" id="UP001168098">
    <property type="component" value="Unassembled WGS sequence"/>
</dbReference>
<proteinExistence type="inferred from homology"/>
<evidence type="ECO:0000256" key="9">
    <source>
        <dbReference type="ARBA" id="ARBA00023033"/>
    </source>
</evidence>
<organism evidence="12 13">
    <name type="scientific">Vitis rotundifolia</name>
    <name type="common">Muscadine grape</name>
    <dbReference type="NCBI Taxonomy" id="103349"/>
    <lineage>
        <taxon>Eukaryota</taxon>
        <taxon>Viridiplantae</taxon>
        <taxon>Streptophyta</taxon>
        <taxon>Embryophyta</taxon>
        <taxon>Tracheophyta</taxon>
        <taxon>Spermatophyta</taxon>
        <taxon>Magnoliopsida</taxon>
        <taxon>eudicotyledons</taxon>
        <taxon>Gunneridae</taxon>
        <taxon>Pentapetalae</taxon>
        <taxon>rosids</taxon>
        <taxon>Vitales</taxon>
        <taxon>Vitaceae</taxon>
        <taxon>Viteae</taxon>
        <taxon>Vitis</taxon>
    </lineage>
</organism>
<dbReference type="GO" id="GO:0016705">
    <property type="term" value="F:oxidoreductase activity, acting on paired donors, with incorporation or reduction of molecular oxygen"/>
    <property type="evidence" value="ECO:0007669"/>
    <property type="project" value="InterPro"/>
</dbReference>
<comment type="cofactor">
    <cofactor evidence="11">
        <name>heme</name>
        <dbReference type="ChEBI" id="CHEBI:30413"/>
    </cofactor>
</comment>
<evidence type="ECO:0000256" key="11">
    <source>
        <dbReference type="PIRSR" id="PIRSR602401-1"/>
    </source>
</evidence>
<keyword evidence="5 11" id="KW-0479">Metal-binding</keyword>
<keyword evidence="13" id="KW-1185">Reference proteome</keyword>
<evidence type="ECO:0000256" key="4">
    <source>
        <dbReference type="ARBA" id="ARBA00022692"/>
    </source>
</evidence>
<keyword evidence="10" id="KW-0472">Membrane</keyword>
<keyword evidence="4" id="KW-0812">Transmembrane</keyword>
<dbReference type="InterPro" id="IPR050665">
    <property type="entry name" value="Cytochrome_P450_Monooxygen"/>
</dbReference>
<dbReference type="PRINTS" id="PR00463">
    <property type="entry name" value="EP450I"/>
</dbReference>
<feature type="binding site" description="axial binding residue" evidence="11">
    <location>
        <position position="289"/>
    </location>
    <ligand>
        <name>heme</name>
        <dbReference type="ChEBI" id="CHEBI:30413"/>
    </ligand>
    <ligandPart>
        <name>Fe</name>
        <dbReference type="ChEBI" id="CHEBI:18248"/>
    </ligandPart>
</feature>
<dbReference type="GO" id="GO:0020037">
    <property type="term" value="F:heme binding"/>
    <property type="evidence" value="ECO:0007669"/>
    <property type="project" value="InterPro"/>
</dbReference>
<evidence type="ECO:0000256" key="6">
    <source>
        <dbReference type="ARBA" id="ARBA00022989"/>
    </source>
</evidence>
<evidence type="ECO:0000256" key="10">
    <source>
        <dbReference type="ARBA" id="ARBA00023136"/>
    </source>
</evidence>
<dbReference type="PANTHER" id="PTHR24282:SF196">
    <property type="entry name" value="CYTOCHROME P450 714C2"/>
    <property type="match status" value="1"/>
</dbReference>
<dbReference type="GO" id="GO:0016020">
    <property type="term" value="C:membrane"/>
    <property type="evidence" value="ECO:0007669"/>
    <property type="project" value="UniProtKB-SubCell"/>
</dbReference>
<keyword evidence="9" id="KW-0503">Monooxygenase</keyword>
<comment type="caution">
    <text evidence="12">The sequence shown here is derived from an EMBL/GenBank/DDBJ whole genome shotgun (WGS) entry which is preliminary data.</text>
</comment>
<evidence type="ECO:0000256" key="3">
    <source>
        <dbReference type="ARBA" id="ARBA00022617"/>
    </source>
</evidence>
<dbReference type="InterPro" id="IPR036396">
    <property type="entry name" value="Cyt_P450_sf"/>
</dbReference>
<dbReference type="GO" id="GO:0005506">
    <property type="term" value="F:iron ion binding"/>
    <property type="evidence" value="ECO:0007669"/>
    <property type="project" value="InterPro"/>
</dbReference>
<accession>A0AA39E306</accession>
<dbReference type="InterPro" id="IPR002401">
    <property type="entry name" value="Cyt_P450_E_grp-I"/>
</dbReference>
<dbReference type="GO" id="GO:0004497">
    <property type="term" value="F:monooxygenase activity"/>
    <property type="evidence" value="ECO:0007669"/>
    <property type="project" value="UniProtKB-KW"/>
</dbReference>
<gene>
    <name evidence="12" type="ORF">PVL29_002623</name>
</gene>
<comment type="subcellular location">
    <subcellularLocation>
        <location evidence="1">Membrane</location>
        <topology evidence="1">Single-pass membrane protein</topology>
    </subcellularLocation>
</comment>
<keyword evidence="6" id="KW-1133">Transmembrane helix</keyword>
<dbReference type="EMBL" id="JARBHA010000002">
    <property type="protein sequence ID" value="KAJ9707666.1"/>
    <property type="molecule type" value="Genomic_DNA"/>
</dbReference>
<evidence type="ECO:0008006" key="14">
    <source>
        <dbReference type="Google" id="ProtNLM"/>
    </source>
</evidence>
<dbReference type="Gene3D" id="1.10.630.10">
    <property type="entry name" value="Cytochrome P450"/>
    <property type="match status" value="2"/>
</dbReference>
<evidence type="ECO:0000313" key="13">
    <source>
        <dbReference type="Proteomes" id="UP001168098"/>
    </source>
</evidence>
<dbReference type="InterPro" id="IPR001128">
    <property type="entry name" value="Cyt_P450"/>
</dbReference>
<name>A0AA39E306_VITRO</name>
<comment type="similarity">
    <text evidence="2">Belongs to the cytochrome P450 family.</text>
</comment>
<dbReference type="SUPFAM" id="SSF48264">
    <property type="entry name" value="Cytochrome P450"/>
    <property type="match status" value="1"/>
</dbReference>
<evidence type="ECO:0000256" key="1">
    <source>
        <dbReference type="ARBA" id="ARBA00004167"/>
    </source>
</evidence>
<evidence type="ECO:0000256" key="8">
    <source>
        <dbReference type="ARBA" id="ARBA00023004"/>
    </source>
</evidence>